<accession>A0A5C1QMG2</accession>
<reference evidence="5 6" key="1">
    <citation type="submission" date="2019-02" db="EMBL/GenBank/DDBJ databases">
        <title>Complete Genome Sequence and Methylome Analysis of free living Spirochaetas.</title>
        <authorList>
            <person name="Fomenkov A."/>
            <person name="Dubinina G."/>
            <person name="Leshcheva N."/>
            <person name="Mikheeva N."/>
            <person name="Grabovich M."/>
            <person name="Vincze T."/>
            <person name="Roberts R.J."/>
        </authorList>
    </citation>
    <scope>NUCLEOTIDE SEQUENCE [LARGE SCALE GENOMIC DNA]</scope>
    <source>
        <strain evidence="5 6">K2</strain>
    </source>
</reference>
<evidence type="ECO:0000256" key="2">
    <source>
        <dbReference type="ARBA" id="ARBA00023210"/>
    </source>
</evidence>
<keyword evidence="2 4" id="KW-0717">Septation</keyword>
<dbReference type="PANTHER" id="PTHR38429">
    <property type="entry name" value="SEPTATION PROTEIN SPOVG-RELATED"/>
    <property type="match status" value="1"/>
</dbReference>
<gene>
    <name evidence="4 5" type="primary">spoVG</name>
    <name evidence="5" type="ORF">EXM22_07050</name>
</gene>
<dbReference type="PANTHER" id="PTHR38429:SF1">
    <property type="entry name" value="SEPTATION PROTEIN SPOVG-RELATED"/>
    <property type="match status" value="1"/>
</dbReference>
<dbReference type="KEGG" id="ock:EXM22_07050"/>
<evidence type="ECO:0000313" key="6">
    <source>
        <dbReference type="Proteomes" id="UP000324209"/>
    </source>
</evidence>
<dbReference type="NCBIfam" id="NF009749">
    <property type="entry name" value="PRK13259.1"/>
    <property type="match status" value="1"/>
</dbReference>
<dbReference type="Gene3D" id="3.30.1120.40">
    <property type="entry name" value="Stage V sporulation protein G"/>
    <property type="match status" value="1"/>
</dbReference>
<dbReference type="Proteomes" id="UP000324209">
    <property type="component" value="Chromosome"/>
</dbReference>
<dbReference type="HAMAP" id="MF_00819">
    <property type="entry name" value="SpoVG"/>
    <property type="match status" value="1"/>
</dbReference>
<evidence type="ECO:0000256" key="3">
    <source>
        <dbReference type="ARBA" id="ARBA00023306"/>
    </source>
</evidence>
<dbReference type="AlphaFoldDB" id="A0A5C1QMG2"/>
<dbReference type="InterPro" id="IPR007170">
    <property type="entry name" value="SpoVG"/>
</dbReference>
<sequence>MEITDIRIRKVNADGKLKAYVTVTFDESFVVHNVKIIEGDSGVFIAMPSRKTKNGVYKDVAHPINTDFRTILQDRILDEYNNLEPEPENLEEGDG</sequence>
<dbReference type="Pfam" id="PF04026">
    <property type="entry name" value="SpoVG"/>
    <property type="match status" value="1"/>
</dbReference>
<keyword evidence="1 4" id="KW-0132">Cell division</keyword>
<proteinExistence type="inferred from homology"/>
<keyword evidence="6" id="KW-1185">Reference proteome</keyword>
<evidence type="ECO:0000313" key="5">
    <source>
        <dbReference type="EMBL" id="QEN07756.1"/>
    </source>
</evidence>
<dbReference type="GO" id="GO:0030435">
    <property type="term" value="P:sporulation resulting in formation of a cellular spore"/>
    <property type="evidence" value="ECO:0007669"/>
    <property type="project" value="InterPro"/>
</dbReference>
<evidence type="ECO:0000256" key="4">
    <source>
        <dbReference type="HAMAP-Rule" id="MF_00819"/>
    </source>
</evidence>
<dbReference type="RefSeq" id="WP_149485836.1">
    <property type="nucleotide sequence ID" value="NZ_CP036150.1"/>
</dbReference>
<name>A0A5C1QMG2_9SPIO</name>
<dbReference type="SUPFAM" id="SSF160537">
    <property type="entry name" value="SpoVG-like"/>
    <property type="match status" value="1"/>
</dbReference>
<evidence type="ECO:0000256" key="1">
    <source>
        <dbReference type="ARBA" id="ARBA00022618"/>
    </source>
</evidence>
<dbReference type="OrthoDB" id="9796286at2"/>
<dbReference type="InterPro" id="IPR036751">
    <property type="entry name" value="SpoVG_sf"/>
</dbReference>
<protein>
    <recommendedName>
        <fullName evidence="4">Putative septation protein SpoVG</fullName>
    </recommendedName>
</protein>
<organism evidence="5 6">
    <name type="scientific">Oceanispirochaeta crateris</name>
    <dbReference type="NCBI Taxonomy" id="2518645"/>
    <lineage>
        <taxon>Bacteria</taxon>
        <taxon>Pseudomonadati</taxon>
        <taxon>Spirochaetota</taxon>
        <taxon>Spirochaetia</taxon>
        <taxon>Spirochaetales</taxon>
        <taxon>Spirochaetaceae</taxon>
        <taxon>Oceanispirochaeta</taxon>
    </lineage>
</organism>
<dbReference type="EMBL" id="CP036150">
    <property type="protein sequence ID" value="QEN07756.1"/>
    <property type="molecule type" value="Genomic_DNA"/>
</dbReference>
<comment type="similarity">
    <text evidence="4">Belongs to the SpoVG family.</text>
</comment>
<dbReference type="GO" id="GO:0000917">
    <property type="term" value="P:division septum assembly"/>
    <property type="evidence" value="ECO:0007669"/>
    <property type="project" value="UniProtKB-KW"/>
</dbReference>
<keyword evidence="3 4" id="KW-0131">Cell cycle</keyword>
<comment type="function">
    <text evidence="4">Could be involved in septation.</text>
</comment>